<evidence type="ECO:0000313" key="2">
    <source>
        <dbReference type="Proteomes" id="UP000046067"/>
    </source>
</evidence>
<dbReference type="AlphaFoldDB" id="A0A655WUG7"/>
<reference evidence="1 2" key="1">
    <citation type="submission" date="2015-07" db="EMBL/GenBank/DDBJ databases">
        <authorList>
            <consortium name="Pathogen Informatics"/>
        </authorList>
    </citation>
    <scope>NUCLEOTIDE SEQUENCE [LARGE SCALE GENOMIC DNA]</scope>
    <source>
        <strain evidence="1 2">A325</strain>
    </source>
</reference>
<sequence>MAVKIRACGSGFAAPSAGNKAPTSINGGEAGVKRPAVKMAKFTALLRRIRPNNKRSKCRSSIK</sequence>
<dbReference type="EMBL" id="CWQJ01000007">
    <property type="protein sequence ID" value="CSB97193.1"/>
    <property type="molecule type" value="Genomic_DNA"/>
</dbReference>
<evidence type="ECO:0000313" key="1">
    <source>
        <dbReference type="EMBL" id="CSB97193.1"/>
    </source>
</evidence>
<dbReference type="Proteomes" id="UP000046067">
    <property type="component" value="Unassembled WGS sequence"/>
</dbReference>
<organism evidence="1 2">
    <name type="scientific">Vibrio cholerae</name>
    <dbReference type="NCBI Taxonomy" id="666"/>
    <lineage>
        <taxon>Bacteria</taxon>
        <taxon>Pseudomonadati</taxon>
        <taxon>Pseudomonadota</taxon>
        <taxon>Gammaproteobacteria</taxon>
        <taxon>Vibrionales</taxon>
        <taxon>Vibrionaceae</taxon>
        <taxon>Vibrio</taxon>
    </lineage>
</organism>
<accession>A0A655WUG7</accession>
<name>A0A655WUG7_VIBCL</name>
<gene>
    <name evidence="1" type="ORF">ERS013201_01449</name>
</gene>
<protein>
    <submittedName>
        <fullName evidence="1">Uncharacterized protein</fullName>
    </submittedName>
</protein>
<proteinExistence type="predicted"/>